<dbReference type="RefSeq" id="WP_141723277.1">
    <property type="nucleotide sequence ID" value="NZ_FMCU01000035.1"/>
</dbReference>
<name>A0A1C5AWC1_9ACTN</name>
<evidence type="ECO:0000313" key="3">
    <source>
        <dbReference type="Proteomes" id="UP000198797"/>
    </source>
</evidence>
<keyword evidence="1" id="KW-0472">Membrane</keyword>
<accession>A0A1C5AWC1</accession>
<proteinExistence type="predicted"/>
<evidence type="ECO:0000313" key="2">
    <source>
        <dbReference type="EMBL" id="SCF49525.1"/>
    </source>
</evidence>
<dbReference type="Proteomes" id="UP000198797">
    <property type="component" value="Unassembled WGS sequence"/>
</dbReference>
<dbReference type="EMBL" id="FMCU01000035">
    <property type="protein sequence ID" value="SCF49525.1"/>
    <property type="molecule type" value="Genomic_DNA"/>
</dbReference>
<organism evidence="2 3">
    <name type="scientific">Micromonospora matsumotoense</name>
    <dbReference type="NCBI Taxonomy" id="121616"/>
    <lineage>
        <taxon>Bacteria</taxon>
        <taxon>Bacillati</taxon>
        <taxon>Actinomycetota</taxon>
        <taxon>Actinomycetes</taxon>
        <taxon>Micromonosporales</taxon>
        <taxon>Micromonosporaceae</taxon>
        <taxon>Micromonospora</taxon>
    </lineage>
</organism>
<keyword evidence="1" id="KW-0812">Transmembrane</keyword>
<feature type="transmembrane region" description="Helical" evidence="1">
    <location>
        <begin position="20"/>
        <end position="41"/>
    </location>
</feature>
<protein>
    <submittedName>
        <fullName evidence="2">Uncharacterized protein</fullName>
    </submittedName>
</protein>
<sequence>MTCDRGCRAGARLGKVTEGWAHVACAAATITAGVVATMGVAGGKPLDPRAPGWYGVFGP</sequence>
<gene>
    <name evidence="2" type="ORF">GA0070216_13525</name>
</gene>
<keyword evidence="3" id="KW-1185">Reference proteome</keyword>
<evidence type="ECO:0000256" key="1">
    <source>
        <dbReference type="SAM" id="Phobius"/>
    </source>
</evidence>
<reference evidence="3" key="1">
    <citation type="submission" date="2016-06" db="EMBL/GenBank/DDBJ databases">
        <authorList>
            <person name="Varghese N."/>
            <person name="Submissions Spin"/>
        </authorList>
    </citation>
    <scope>NUCLEOTIDE SEQUENCE [LARGE SCALE GENOMIC DNA]</scope>
    <source>
        <strain evidence="3">DSM 44100</strain>
    </source>
</reference>
<keyword evidence="1" id="KW-1133">Transmembrane helix</keyword>
<dbReference type="AlphaFoldDB" id="A0A1C5AWC1"/>